<name>A0ABZ3IGR6_9FIRM</name>
<dbReference type="EMBL" id="CP155573">
    <property type="protein sequence ID" value="XFO64861.1"/>
    <property type="molecule type" value="Genomic_DNA"/>
</dbReference>
<reference evidence="1" key="1">
    <citation type="submission" date="2024-05" db="EMBL/GenBank/DDBJ databases">
        <title>Isolation and characterization of Sporomusa carbonis sp. nov., a carboxydotrophic hydrogenogen in the genus of Sporomusa isolated from a charcoal burning pile.</title>
        <authorList>
            <person name="Boeer T."/>
            <person name="Rosenbaum F."/>
            <person name="Eysell L."/>
            <person name="Mueller V."/>
            <person name="Daniel R."/>
            <person name="Poehlein A."/>
        </authorList>
    </citation>
    <scope>NUCLEOTIDE SEQUENCE [LARGE SCALE GENOMIC DNA]</scope>
    <source>
        <strain evidence="1">DSM 10669</strain>
    </source>
</reference>
<protein>
    <submittedName>
        <fullName evidence="1">Uncharacterized protein</fullName>
    </submittedName>
</protein>
<evidence type="ECO:0000313" key="2">
    <source>
        <dbReference type="Proteomes" id="UP000216752"/>
    </source>
</evidence>
<proteinExistence type="predicted"/>
<gene>
    <name evidence="1" type="ORF">SPSIL_009700</name>
</gene>
<sequence length="51" mass="6203">MASARELAKRDAWERIIYEQSIAMLSRCGNLYYRFVHNYEFNIYIEQVRIA</sequence>
<evidence type="ECO:0000313" key="1">
    <source>
        <dbReference type="EMBL" id="XFO64861.1"/>
    </source>
</evidence>
<keyword evidence="2" id="KW-1185">Reference proteome</keyword>
<accession>A0ABZ3IGR6</accession>
<organism evidence="1 2">
    <name type="scientific">Sporomusa silvacetica DSM 10669</name>
    <dbReference type="NCBI Taxonomy" id="1123289"/>
    <lineage>
        <taxon>Bacteria</taxon>
        <taxon>Bacillati</taxon>
        <taxon>Bacillota</taxon>
        <taxon>Negativicutes</taxon>
        <taxon>Selenomonadales</taxon>
        <taxon>Sporomusaceae</taxon>
        <taxon>Sporomusa</taxon>
    </lineage>
</organism>
<dbReference type="Proteomes" id="UP000216752">
    <property type="component" value="Chromosome"/>
</dbReference>